<dbReference type="PANTHER" id="PTHR23274">
    <property type="entry name" value="DNA HELICASE-RELATED"/>
    <property type="match status" value="1"/>
</dbReference>
<accession>A0ABD1A7L2</accession>
<dbReference type="InterPro" id="IPR027417">
    <property type="entry name" value="P-loop_NTPase"/>
</dbReference>
<evidence type="ECO:0000259" key="6">
    <source>
        <dbReference type="Pfam" id="PF21530"/>
    </source>
</evidence>
<keyword evidence="4" id="KW-0067">ATP-binding</keyword>
<evidence type="ECO:0000313" key="8">
    <source>
        <dbReference type="Proteomes" id="UP001558713"/>
    </source>
</evidence>
<dbReference type="Pfam" id="PF21530">
    <property type="entry name" value="Pif1_2B_dom"/>
    <property type="match status" value="1"/>
</dbReference>
<protein>
    <recommendedName>
        <fullName evidence="9">ATP-dependent DNA helicase</fullName>
    </recommendedName>
</protein>
<organism evidence="7 8">
    <name type="scientific">Cardamine amara subsp. amara</name>
    <dbReference type="NCBI Taxonomy" id="228776"/>
    <lineage>
        <taxon>Eukaryota</taxon>
        <taxon>Viridiplantae</taxon>
        <taxon>Streptophyta</taxon>
        <taxon>Embryophyta</taxon>
        <taxon>Tracheophyta</taxon>
        <taxon>Spermatophyta</taxon>
        <taxon>Magnoliopsida</taxon>
        <taxon>eudicotyledons</taxon>
        <taxon>Gunneridae</taxon>
        <taxon>Pentapetalae</taxon>
        <taxon>rosids</taxon>
        <taxon>malvids</taxon>
        <taxon>Brassicales</taxon>
        <taxon>Brassicaceae</taxon>
        <taxon>Cardamineae</taxon>
        <taxon>Cardamine</taxon>
    </lineage>
</organism>
<keyword evidence="8" id="KW-1185">Reference proteome</keyword>
<dbReference type="Proteomes" id="UP001558713">
    <property type="component" value="Unassembled WGS sequence"/>
</dbReference>
<dbReference type="GO" id="GO:0016787">
    <property type="term" value="F:hydrolase activity"/>
    <property type="evidence" value="ECO:0007669"/>
    <property type="project" value="UniProtKB-KW"/>
</dbReference>
<dbReference type="InterPro" id="IPR049163">
    <property type="entry name" value="Pif1-like_2B_dom"/>
</dbReference>
<keyword evidence="1" id="KW-0547">Nucleotide-binding</keyword>
<proteinExistence type="predicted"/>
<dbReference type="SUPFAM" id="SSF52540">
    <property type="entry name" value="P-loop containing nucleoside triphosphate hydrolases"/>
    <property type="match status" value="1"/>
</dbReference>
<dbReference type="EMBL" id="JBANAX010000570">
    <property type="protein sequence ID" value="KAL1202767.1"/>
    <property type="molecule type" value="Genomic_DNA"/>
</dbReference>
<dbReference type="GO" id="GO:0005524">
    <property type="term" value="F:ATP binding"/>
    <property type="evidence" value="ECO:0007669"/>
    <property type="project" value="UniProtKB-KW"/>
</dbReference>
<gene>
    <name evidence="7" type="ORF">V5N11_031395</name>
</gene>
<evidence type="ECO:0000256" key="1">
    <source>
        <dbReference type="ARBA" id="ARBA00022741"/>
    </source>
</evidence>
<dbReference type="GO" id="GO:0004386">
    <property type="term" value="F:helicase activity"/>
    <property type="evidence" value="ECO:0007669"/>
    <property type="project" value="UniProtKB-KW"/>
</dbReference>
<dbReference type="Gene3D" id="3.40.50.300">
    <property type="entry name" value="P-loop containing nucleotide triphosphate hydrolases"/>
    <property type="match status" value="1"/>
</dbReference>
<comment type="caution">
    <text evidence="7">The sequence shown here is derived from an EMBL/GenBank/DDBJ whole genome shotgun (WGS) entry which is preliminary data.</text>
</comment>
<evidence type="ECO:0000259" key="5">
    <source>
        <dbReference type="Pfam" id="PF02689"/>
    </source>
</evidence>
<evidence type="ECO:0000256" key="3">
    <source>
        <dbReference type="ARBA" id="ARBA00022806"/>
    </source>
</evidence>
<feature type="domain" description="DNA helicase Pif1-like 2B" evidence="6">
    <location>
        <begin position="16"/>
        <end position="62"/>
    </location>
</feature>
<evidence type="ECO:0000313" key="7">
    <source>
        <dbReference type="EMBL" id="KAL1202767.1"/>
    </source>
</evidence>
<evidence type="ECO:0000256" key="2">
    <source>
        <dbReference type="ARBA" id="ARBA00022801"/>
    </source>
</evidence>
<dbReference type="AlphaFoldDB" id="A0ABD1A7L2"/>
<dbReference type="CDD" id="cd18809">
    <property type="entry name" value="SF1_C_RecD"/>
    <property type="match status" value="1"/>
</dbReference>
<keyword evidence="3" id="KW-0347">Helicase</keyword>
<name>A0ABD1A7L2_CARAN</name>
<dbReference type="InterPro" id="IPR003840">
    <property type="entry name" value="DNA_helicase_dom"/>
</dbReference>
<evidence type="ECO:0008006" key="9">
    <source>
        <dbReference type="Google" id="ProtNLM"/>
    </source>
</evidence>
<dbReference type="PANTHER" id="PTHR23274:SF53">
    <property type="entry name" value="ATP-DEPENDENT DNA HELICASE"/>
    <property type="match status" value="1"/>
</dbReference>
<evidence type="ECO:0000256" key="4">
    <source>
        <dbReference type="ARBA" id="ARBA00022840"/>
    </source>
</evidence>
<sequence>MEATPDGDWSTQYTPEYLNSLDFPGIPNHRLCLKVGVPVMLLRNLNQKNGLCNGTRLVVTRLGNRVIEAEILTGTHVGEQVLIPRIMLSPNDSKEPFTLRRRQFPIRVCYAMTINKSQGQSLKQVSLYLPNAIFSHGQLYVAISRVTSPEGLKILDDSSSTLEEDTVTNIVYKEIFNNLPGTRGTICIYNLRFQTYLAW</sequence>
<dbReference type="FunFam" id="3.40.50.300:FF:002884">
    <property type="entry name" value="ATP-dependent DNA helicase"/>
    <property type="match status" value="1"/>
</dbReference>
<reference evidence="7 8" key="1">
    <citation type="submission" date="2024-04" db="EMBL/GenBank/DDBJ databases">
        <title>Genome assembly C_amara_ONT_v2.</title>
        <authorList>
            <person name="Yant L."/>
            <person name="Moore C."/>
            <person name="Slenker M."/>
        </authorList>
    </citation>
    <scope>NUCLEOTIDE SEQUENCE [LARGE SCALE GENOMIC DNA]</scope>
    <source>
        <tissue evidence="7">Leaf</tissue>
    </source>
</reference>
<dbReference type="Pfam" id="PF02689">
    <property type="entry name" value="Herpes_Helicase"/>
    <property type="match status" value="1"/>
</dbReference>
<keyword evidence="2" id="KW-0378">Hydrolase</keyword>
<feature type="domain" description="DNA replication helicase" evidence="5">
    <location>
        <begin position="109"/>
        <end position="155"/>
    </location>
</feature>